<organism evidence="2 3">
    <name type="scientific">Mycobacteroides abscessus 21</name>
    <dbReference type="NCBI Taxonomy" id="1299324"/>
    <lineage>
        <taxon>Bacteria</taxon>
        <taxon>Bacillati</taxon>
        <taxon>Actinomycetota</taxon>
        <taxon>Actinomycetes</taxon>
        <taxon>Mycobacteriales</taxon>
        <taxon>Mycobacteriaceae</taxon>
        <taxon>Mycobacteroides</taxon>
        <taxon>Mycobacteroides abscessus</taxon>
    </lineage>
</organism>
<evidence type="ECO:0000256" key="1">
    <source>
        <dbReference type="SAM" id="MobiDB-lite"/>
    </source>
</evidence>
<evidence type="ECO:0000313" key="2">
    <source>
        <dbReference type="EMBL" id="EUA49366.1"/>
    </source>
</evidence>
<dbReference type="EMBL" id="JAOF01000001">
    <property type="protein sequence ID" value="EUA49366.1"/>
    <property type="molecule type" value="Genomic_DNA"/>
</dbReference>
<evidence type="ECO:0000313" key="3">
    <source>
        <dbReference type="Proteomes" id="UP000020103"/>
    </source>
</evidence>
<accession>A0A829Q935</accession>
<sequence>MAVAAGCDGLYTRALMSNCDEPLARRASGRDEPLARRASGRDEPLARRASERVCTR</sequence>
<name>A0A829Q935_9MYCO</name>
<protein>
    <submittedName>
        <fullName evidence="2">Uncharacterized protein</fullName>
    </submittedName>
</protein>
<dbReference type="Proteomes" id="UP000020103">
    <property type="component" value="Unassembled WGS sequence"/>
</dbReference>
<proteinExistence type="predicted"/>
<reference evidence="2 3" key="1">
    <citation type="submission" date="2013-12" db="EMBL/GenBank/DDBJ databases">
        <authorList>
            <person name="Madinger N."/>
            <person name="Lenaerts A."/>
            <person name="Ordway D."/>
            <person name="DeGroote M.A."/>
            <person name="Parker T."/>
            <person name="Sizemore C."/>
            <person name="Tallon L.J."/>
            <person name="Sadzewicz L.K."/>
            <person name="Sengamalay N."/>
            <person name="Fraser C.M."/>
            <person name="Hine E."/>
            <person name="Shefchek K.A."/>
            <person name="Das S.P."/>
            <person name="Tettelin H."/>
        </authorList>
    </citation>
    <scope>NUCLEOTIDE SEQUENCE [LARGE SCALE GENOMIC DNA]</scope>
    <source>
        <strain evidence="2 3">21</strain>
    </source>
</reference>
<comment type="caution">
    <text evidence="2">The sequence shown here is derived from an EMBL/GenBank/DDBJ whole genome shotgun (WGS) entry which is preliminary data.</text>
</comment>
<dbReference type="AlphaFoldDB" id="A0A829Q935"/>
<gene>
    <name evidence="2" type="ORF">I543_2329</name>
</gene>
<feature type="region of interest" description="Disordered" evidence="1">
    <location>
        <begin position="26"/>
        <end position="56"/>
    </location>
</feature>